<reference evidence="5" key="3">
    <citation type="submission" date="2025-09" db="UniProtKB">
        <authorList>
            <consortium name="Ensembl"/>
        </authorList>
    </citation>
    <scope>IDENTIFICATION</scope>
</reference>
<dbReference type="SUPFAM" id="SSF52151">
    <property type="entry name" value="FabD/lysophospholipase-like"/>
    <property type="match status" value="1"/>
</dbReference>
<dbReference type="AlphaFoldDB" id="A0A670J854"/>
<dbReference type="GeneTree" id="ENSGT00940000164060"/>
<evidence type="ECO:0000313" key="5">
    <source>
        <dbReference type="Ensembl" id="ENSPMRP00000019447.1"/>
    </source>
</evidence>
<dbReference type="Proteomes" id="UP000472272">
    <property type="component" value="Chromosome 12"/>
</dbReference>
<dbReference type="InterPro" id="IPR050444">
    <property type="entry name" value="Polyketide_Synthase"/>
</dbReference>
<keyword evidence="6" id="KW-1185">Reference proteome</keyword>
<comment type="pathway">
    <text evidence="1">Lipid metabolism; fatty acid biosynthesis.</text>
</comment>
<dbReference type="Gene3D" id="3.30.70.250">
    <property type="entry name" value="Malonyl-CoA ACP transacylase, ACP-binding"/>
    <property type="match status" value="1"/>
</dbReference>
<dbReference type="InterPro" id="IPR016035">
    <property type="entry name" value="Acyl_Trfase/lysoPLipase"/>
</dbReference>
<evidence type="ECO:0000256" key="2">
    <source>
        <dbReference type="ARBA" id="ARBA00022679"/>
    </source>
</evidence>
<dbReference type="SUPFAM" id="SSF55048">
    <property type="entry name" value="Probable ACP-binding domain of malonyl-CoA ACP transacylase"/>
    <property type="match status" value="1"/>
</dbReference>
<feature type="domain" description="Malonyl-CoA:ACP transacylase (MAT)" evidence="4">
    <location>
        <begin position="84"/>
        <end position="353"/>
    </location>
</feature>
<dbReference type="PANTHER" id="PTHR45681:SF8">
    <property type="entry name" value="CARRIER DOMAIN-CONTAINING PROTEIN"/>
    <property type="match status" value="1"/>
</dbReference>
<dbReference type="InterPro" id="IPR014043">
    <property type="entry name" value="Acyl_transferase_dom"/>
</dbReference>
<dbReference type="UniPathway" id="UPA00094"/>
<dbReference type="OMA" id="KEMAVEM"/>
<name>A0A670J854_PODMU</name>
<keyword evidence="2" id="KW-0808">Transferase</keyword>
<dbReference type="SMART" id="SM00827">
    <property type="entry name" value="PKS_AT"/>
    <property type="match status" value="1"/>
</dbReference>
<dbReference type="GO" id="GO:0004314">
    <property type="term" value="F:[acyl-carrier-protein] S-malonyltransferase activity"/>
    <property type="evidence" value="ECO:0007669"/>
    <property type="project" value="UniProtKB-EC"/>
</dbReference>
<dbReference type="GO" id="GO:0006633">
    <property type="term" value="P:fatty acid biosynthetic process"/>
    <property type="evidence" value="ECO:0007669"/>
    <property type="project" value="UniProtKB-UniPathway"/>
</dbReference>
<evidence type="ECO:0000256" key="1">
    <source>
        <dbReference type="ARBA" id="ARBA00005194"/>
    </source>
</evidence>
<proteinExistence type="predicted"/>
<dbReference type="PANTHER" id="PTHR45681">
    <property type="entry name" value="POLYKETIDE SYNTHASE 44-RELATED"/>
    <property type="match status" value="1"/>
</dbReference>
<comment type="catalytic activity">
    <reaction evidence="3">
        <text>holo-[ACP] + malonyl-CoA = malonyl-[ACP] + CoA</text>
        <dbReference type="Rhea" id="RHEA:41792"/>
        <dbReference type="Rhea" id="RHEA-COMP:9623"/>
        <dbReference type="Rhea" id="RHEA-COMP:9685"/>
        <dbReference type="ChEBI" id="CHEBI:57287"/>
        <dbReference type="ChEBI" id="CHEBI:57384"/>
        <dbReference type="ChEBI" id="CHEBI:64479"/>
        <dbReference type="ChEBI" id="CHEBI:78449"/>
        <dbReference type="EC" id="2.3.1.39"/>
    </reaction>
    <physiologicalReaction direction="left-to-right" evidence="3">
        <dbReference type="Rhea" id="RHEA:41793"/>
    </physiologicalReaction>
</comment>
<dbReference type="Gene3D" id="3.40.366.10">
    <property type="entry name" value="Malonyl-Coenzyme A Acyl Carrier Protein, domain 2"/>
    <property type="match status" value="1"/>
</dbReference>
<reference evidence="5" key="2">
    <citation type="submission" date="2025-08" db="UniProtKB">
        <authorList>
            <consortium name="Ensembl"/>
        </authorList>
    </citation>
    <scope>IDENTIFICATION</scope>
</reference>
<dbReference type="Ensembl" id="ENSPMRT00000020647.1">
    <property type="protein sequence ID" value="ENSPMRP00000019447.1"/>
    <property type="gene ID" value="ENSPMRG00000012688.1"/>
</dbReference>
<evidence type="ECO:0000313" key="6">
    <source>
        <dbReference type="Proteomes" id="UP000472272"/>
    </source>
</evidence>
<sequence>MEDTARYLNTSESATLPNLAYTSACRRSHINYKYRKAFVASSLQKLEQQLSPAVELETAPLKKPPQLIFVFSGNGLDLKGIPEILLRSEPVFRDKCKEIERLFLEYLPTGILKSKENEYKDLSRPEVAQPLLFTLQPIAAVGHSVGEVAAAHCAGLISLEDAVKVIYHRSRLQAKVTGGRMLVVGNIPVAEVSAALGAYLGKVCVAAFNSPLSCTLSGDEVSIHAIQKDLAEHFSKRNIFLHVINVPAAYHSQMMDPVLTEIADNLSELRKGKPEIDLISTATGKAFSDGDFVTGTYWARQVRDPVFFAEAITTAAKSRDDPVFVEIGPQRALKRYIIEALGTQAKVFPSLNLS</sequence>
<accession>A0A670J854</accession>
<dbReference type="Gene3D" id="3.30.70.3290">
    <property type="match status" value="1"/>
</dbReference>
<reference evidence="5 6" key="1">
    <citation type="journal article" date="2019" name="Proc. Natl. Acad. Sci. U.S.A.">
        <title>Regulatory changes in pterin and carotenoid genes underlie balanced color polymorphisms in the wall lizard.</title>
        <authorList>
            <person name="Andrade P."/>
            <person name="Pinho C."/>
            <person name="Perez I de Lanuza G."/>
            <person name="Afonso S."/>
            <person name="Brejcha J."/>
            <person name="Rubin C.J."/>
            <person name="Wallerman O."/>
            <person name="Pereira P."/>
            <person name="Sabatino S.J."/>
            <person name="Bellati A."/>
            <person name="Pellitteri-Rosa D."/>
            <person name="Bosakova Z."/>
            <person name="Bunikis I."/>
            <person name="Carretero M.A."/>
            <person name="Feiner N."/>
            <person name="Marsik P."/>
            <person name="Pauperio F."/>
            <person name="Salvi D."/>
            <person name="Soler L."/>
            <person name="While G.M."/>
            <person name="Uller T."/>
            <person name="Font E."/>
            <person name="Andersson L."/>
            <person name="Carneiro M."/>
        </authorList>
    </citation>
    <scope>NUCLEOTIDE SEQUENCE</scope>
</reference>
<evidence type="ECO:0000256" key="3">
    <source>
        <dbReference type="ARBA" id="ARBA00048404"/>
    </source>
</evidence>
<protein>
    <recommendedName>
        <fullName evidence="4">Malonyl-CoA:ACP transacylase (MAT) domain-containing protein</fullName>
    </recommendedName>
</protein>
<organism evidence="5 6">
    <name type="scientific">Podarcis muralis</name>
    <name type="common">Wall lizard</name>
    <name type="synonym">Lacerta muralis</name>
    <dbReference type="NCBI Taxonomy" id="64176"/>
    <lineage>
        <taxon>Eukaryota</taxon>
        <taxon>Metazoa</taxon>
        <taxon>Chordata</taxon>
        <taxon>Craniata</taxon>
        <taxon>Vertebrata</taxon>
        <taxon>Euteleostomi</taxon>
        <taxon>Lepidosauria</taxon>
        <taxon>Squamata</taxon>
        <taxon>Bifurcata</taxon>
        <taxon>Unidentata</taxon>
        <taxon>Episquamata</taxon>
        <taxon>Laterata</taxon>
        <taxon>Lacertibaenia</taxon>
        <taxon>Lacertidae</taxon>
        <taxon>Podarcis</taxon>
    </lineage>
</organism>
<dbReference type="InterPro" id="IPR001227">
    <property type="entry name" value="Ac_transferase_dom_sf"/>
</dbReference>
<evidence type="ECO:0000259" key="4">
    <source>
        <dbReference type="SMART" id="SM00827"/>
    </source>
</evidence>
<dbReference type="Pfam" id="PF00698">
    <property type="entry name" value="Acyl_transf_1"/>
    <property type="match status" value="1"/>
</dbReference>
<dbReference type="InterPro" id="IPR016036">
    <property type="entry name" value="Malonyl_transacylase_ACP-bd"/>
</dbReference>